<reference evidence="2 3" key="1">
    <citation type="journal article" date="2016" name="Nat. Commun.">
        <title>Thousands of microbial genomes shed light on interconnected biogeochemical processes in an aquifer system.</title>
        <authorList>
            <person name="Anantharaman K."/>
            <person name="Brown C.T."/>
            <person name="Hug L.A."/>
            <person name="Sharon I."/>
            <person name="Castelle C.J."/>
            <person name="Probst A.J."/>
            <person name="Thomas B.C."/>
            <person name="Singh A."/>
            <person name="Wilkins M.J."/>
            <person name="Karaoz U."/>
            <person name="Brodie E.L."/>
            <person name="Williams K.H."/>
            <person name="Hubbard S.S."/>
            <person name="Banfield J.F."/>
        </authorList>
    </citation>
    <scope>NUCLEOTIDE SEQUENCE [LARGE SCALE GENOMIC DNA]</scope>
</reference>
<dbReference type="STRING" id="1798495.A3C19_01090"/>
<proteinExistence type="inferred from homology"/>
<organism evidence="2 3">
    <name type="scientific">Candidatus Kaiserbacteria bacterium RIFCSPHIGHO2_02_FULL_54_22</name>
    <dbReference type="NCBI Taxonomy" id="1798495"/>
    <lineage>
        <taxon>Bacteria</taxon>
        <taxon>Candidatus Kaiseribacteriota</taxon>
    </lineage>
</organism>
<evidence type="ECO:0008006" key="4">
    <source>
        <dbReference type="Google" id="ProtNLM"/>
    </source>
</evidence>
<evidence type="ECO:0000313" key="3">
    <source>
        <dbReference type="Proteomes" id="UP000178532"/>
    </source>
</evidence>
<sequence>MNDERPGTEVSNGVSRLVFDIGGSHLRVALADGDALGASEKVATPKNPAQGVEAIHAFLEKHGARADEAVGGIAGVVRDGVVVRTGYLPEWDGFNLAAALKDTCGISSTQLFNDAEIAGVGEAVHGAGKGYRVVAYVTVSTGIGGALIVGGRPAPHAVGYEPGKQVIDYERMRTLEEVADGASLTEEFGHPPEELEHAVVEGRVRPLAVGLYNILRLWSPDMLILGGSLMNDTTGYPLDAVVREIASLPVPLPALPPIMRSALGDDAGLRGALVLAADENN</sequence>
<name>A0A1F6DM79_9BACT</name>
<comment type="caution">
    <text evidence="2">The sequence shown here is derived from an EMBL/GenBank/DDBJ whole genome shotgun (WGS) entry which is preliminary data.</text>
</comment>
<dbReference type="PANTHER" id="PTHR18964:SF149">
    <property type="entry name" value="BIFUNCTIONAL UDP-N-ACETYLGLUCOSAMINE 2-EPIMERASE_N-ACETYLMANNOSAMINE KINASE"/>
    <property type="match status" value="1"/>
</dbReference>
<evidence type="ECO:0000256" key="1">
    <source>
        <dbReference type="ARBA" id="ARBA00006479"/>
    </source>
</evidence>
<dbReference type="InterPro" id="IPR043129">
    <property type="entry name" value="ATPase_NBD"/>
</dbReference>
<dbReference type="Gene3D" id="3.30.420.40">
    <property type="match status" value="2"/>
</dbReference>
<accession>A0A1F6DM79</accession>
<dbReference type="Proteomes" id="UP000178532">
    <property type="component" value="Unassembled WGS sequence"/>
</dbReference>
<dbReference type="PANTHER" id="PTHR18964">
    <property type="entry name" value="ROK (REPRESSOR, ORF, KINASE) FAMILY"/>
    <property type="match status" value="1"/>
</dbReference>
<comment type="similarity">
    <text evidence="1">Belongs to the ROK (NagC/XylR) family.</text>
</comment>
<evidence type="ECO:0000313" key="2">
    <source>
        <dbReference type="EMBL" id="OGG62561.1"/>
    </source>
</evidence>
<dbReference type="InterPro" id="IPR000600">
    <property type="entry name" value="ROK"/>
</dbReference>
<gene>
    <name evidence="2" type="ORF">A3C19_01090</name>
</gene>
<dbReference type="AlphaFoldDB" id="A0A1F6DM79"/>
<dbReference type="SUPFAM" id="SSF53067">
    <property type="entry name" value="Actin-like ATPase domain"/>
    <property type="match status" value="1"/>
</dbReference>
<dbReference type="CDD" id="cd23763">
    <property type="entry name" value="ASKHA_ATPase_ROK"/>
    <property type="match status" value="1"/>
</dbReference>
<dbReference type="EMBL" id="MFLI01000006">
    <property type="protein sequence ID" value="OGG62561.1"/>
    <property type="molecule type" value="Genomic_DNA"/>
</dbReference>
<protein>
    <recommendedName>
        <fullName evidence="4">ROK family protein</fullName>
    </recommendedName>
</protein>
<dbReference type="Pfam" id="PF00480">
    <property type="entry name" value="ROK"/>
    <property type="match status" value="2"/>
</dbReference>